<evidence type="ECO:0000256" key="6">
    <source>
        <dbReference type="ARBA" id="ARBA00023242"/>
    </source>
</evidence>
<dbReference type="GO" id="GO:0000973">
    <property type="term" value="P:post-transcriptional tethering of RNA polymerase II gene DNA at nuclear periphery"/>
    <property type="evidence" value="ECO:0007669"/>
    <property type="project" value="TreeGrafter"/>
</dbReference>
<dbReference type="VEuPathDB" id="FungiDB:RhiirFUN_019469"/>
<evidence type="ECO:0000256" key="5">
    <source>
        <dbReference type="ARBA" id="ARBA00023132"/>
    </source>
</evidence>
<dbReference type="VEuPathDB" id="FungiDB:FUN_018054"/>
<name>A0A2N1P2L9_9GLOM</name>
<dbReference type="VEuPathDB" id="FungiDB:RhiirA1_464874"/>
<reference evidence="10 11" key="1">
    <citation type="submission" date="2016-04" db="EMBL/GenBank/DDBJ databases">
        <title>Genome analyses suggest a sexual origin of heterokaryosis in a supposedly ancient asexual fungus.</title>
        <authorList>
            <person name="Ropars J."/>
            <person name="Sedzielewska K."/>
            <person name="Noel J."/>
            <person name="Charron P."/>
            <person name="Farinelli L."/>
            <person name="Marton T."/>
            <person name="Kruger M."/>
            <person name="Pelin A."/>
            <person name="Brachmann A."/>
            <person name="Corradi N."/>
        </authorList>
    </citation>
    <scope>NUCLEOTIDE SEQUENCE [LARGE SCALE GENOMIC DNA]</scope>
    <source>
        <strain evidence="10 11">C2</strain>
    </source>
</reference>
<protein>
    <recommendedName>
        <fullName evidence="7">Nuclear pore complex protein</fullName>
    </recommendedName>
</protein>
<dbReference type="Gene3D" id="1.20.190.50">
    <property type="match status" value="1"/>
</dbReference>
<dbReference type="Proteomes" id="UP000684084">
    <property type="component" value="Unassembled WGS sequence"/>
</dbReference>
<comment type="subcellular location">
    <subcellularLocation>
        <location evidence="7">Nucleus</location>
        <location evidence="7">Nuclear pore complex</location>
    </subcellularLocation>
    <subcellularLocation>
        <location evidence="7">Nucleus membrane</location>
    </subcellularLocation>
</comment>
<dbReference type="Gene3D" id="1.10.3450.20">
    <property type="match status" value="1"/>
</dbReference>
<keyword evidence="6 7" id="KW-0539">Nucleus</keyword>
<keyword evidence="2" id="KW-0509">mRNA transport</keyword>
<keyword evidence="3" id="KW-0653">Protein transport</keyword>
<evidence type="ECO:0000313" key="11">
    <source>
        <dbReference type="Proteomes" id="UP000233469"/>
    </source>
</evidence>
<proteinExistence type="inferred from homology"/>
<dbReference type="GO" id="GO:0006406">
    <property type="term" value="P:mRNA export from nucleus"/>
    <property type="evidence" value="ECO:0007669"/>
    <property type="project" value="TreeGrafter"/>
</dbReference>
<evidence type="ECO:0000313" key="9">
    <source>
        <dbReference type="EMBL" id="CAB5376519.1"/>
    </source>
</evidence>
<comment type="subunit">
    <text evidence="7">Part of the nuclear pore complex (NPC).</text>
</comment>
<evidence type="ECO:0000256" key="1">
    <source>
        <dbReference type="ARBA" id="ARBA00022448"/>
    </source>
</evidence>
<dbReference type="AlphaFoldDB" id="A0A2N1P2L9"/>
<dbReference type="OrthoDB" id="3098at2759"/>
<keyword evidence="7" id="KW-0472">Membrane</keyword>
<evidence type="ECO:0000256" key="8">
    <source>
        <dbReference type="SAM" id="MobiDB-lite"/>
    </source>
</evidence>
<gene>
    <name evidence="9" type="ORF">CHRIB12_LOCUS15331</name>
    <name evidence="10" type="ORF">RhiirC2_724633</name>
</gene>
<reference evidence="10 11" key="2">
    <citation type="submission" date="2017-10" db="EMBL/GenBank/DDBJ databases">
        <title>Extensive intraspecific genome diversity in a model arbuscular mycorrhizal fungus.</title>
        <authorList>
            <person name="Chen E.C.H."/>
            <person name="Morin E."/>
            <person name="Baudet D."/>
            <person name="Noel J."/>
            <person name="Ndikumana S."/>
            <person name="Charron P."/>
            <person name="St-Onge C."/>
            <person name="Giorgi J."/>
            <person name="Grigoriev I.V."/>
            <person name="Roux C."/>
            <person name="Martin F.M."/>
            <person name="Corradi N."/>
        </authorList>
    </citation>
    <scope>NUCLEOTIDE SEQUENCE [LARGE SCALE GENOMIC DNA]</scope>
    <source>
        <strain evidence="10 11">C2</strain>
    </source>
</reference>
<dbReference type="Proteomes" id="UP000233469">
    <property type="component" value="Unassembled WGS sequence"/>
</dbReference>
<dbReference type="PANTHER" id="PTHR13003">
    <property type="entry name" value="NUP107-RELATED"/>
    <property type="match status" value="1"/>
</dbReference>
<comment type="function">
    <text evidence="7">Functions as a component of the nuclear pore complex (NPC).</text>
</comment>
<organism evidence="10 11">
    <name type="scientific">Rhizophagus irregularis</name>
    <dbReference type="NCBI Taxonomy" id="588596"/>
    <lineage>
        <taxon>Eukaryota</taxon>
        <taxon>Fungi</taxon>
        <taxon>Fungi incertae sedis</taxon>
        <taxon>Mucoromycota</taxon>
        <taxon>Glomeromycotina</taxon>
        <taxon>Glomeromycetes</taxon>
        <taxon>Glomerales</taxon>
        <taxon>Glomeraceae</taxon>
        <taxon>Rhizophagus</taxon>
    </lineage>
</organism>
<dbReference type="EMBL" id="LLXL01000016">
    <property type="protein sequence ID" value="PKK80346.1"/>
    <property type="molecule type" value="Genomic_DNA"/>
</dbReference>
<keyword evidence="5 7" id="KW-0906">Nuclear pore complex</keyword>
<keyword evidence="4 7" id="KW-0811">Translocation</keyword>
<keyword evidence="1 7" id="KW-0813">Transport</keyword>
<dbReference type="GO" id="GO:0031080">
    <property type="term" value="C:nuclear pore outer ring"/>
    <property type="evidence" value="ECO:0007669"/>
    <property type="project" value="TreeGrafter"/>
</dbReference>
<comment type="similarity">
    <text evidence="7">Belongs to the nucleoporin Nup84/Nup107 family.</text>
</comment>
<reference evidence="9" key="3">
    <citation type="submission" date="2020-05" db="EMBL/GenBank/DDBJ databases">
        <authorList>
            <person name="Rincon C."/>
            <person name="Sanders R I."/>
            <person name="Robbins C."/>
            <person name="Chaturvedi A."/>
        </authorList>
    </citation>
    <scope>NUCLEOTIDE SEQUENCE</scope>
    <source>
        <strain evidence="9">CHB12</strain>
    </source>
</reference>
<dbReference type="EMBL" id="CAGKOT010000036">
    <property type="protein sequence ID" value="CAB5376519.1"/>
    <property type="molecule type" value="Genomic_DNA"/>
</dbReference>
<evidence type="ECO:0000256" key="4">
    <source>
        <dbReference type="ARBA" id="ARBA00023010"/>
    </source>
</evidence>
<sequence length="814" mass="96247">MDQSNSMDVDPISTPRVSRSQETPRHYTPSSLYATTQSYSSDLFVPSIVNSSIASLETNLNDGIYFGNDIILKYAEVYENTRSQEDITAVPKTYEQMCDEYYKTFREESSGMFNSDPRGYQIWEAERNTWNLLKLLSQYRFTPIKNIDEARKPFQTDGQLLCELLAINKDFAEAWIVRQWLWKIAPEFITVETNPEYRAFTKNAILLNLKKGDSEEYKYLDPDGVHRTQRALDSLDQEHEKELARSIFEYLRRGQVDDAMDISDKNGHFWRTASMSGIILYNEKVDDDVISTIGNINRHIWRTTCYHCANQENLYIYDRAIYGVLSGDYENIIPVCRTWEDHIWAYYHSLIECQQDEYFSKHVRHMGVNEDDDLPINIKSITPNKIFEMVESKRIDRDPDIERFHIIQKLIILNDSKELVKQLKEELIDKRLSREDETAYFHFLRLATHLILYLRDLMLPTPDKESDHIIKLYTELLIEYRQNKLIALYASKLPRDTSIEIYALFLKDVMASYAERHKLFILAEQYGLNVIAIARKTFDLIFQEIETADKHGAVFDVRIISLKEPIKQTEIIQIRALEWLTFNKEQHREALKLGNTLCRRFLASGKMNVAGMIIMEMKNSKSPLSIIRYEKSEDGEIDTVYVEHQNYYNMIEYYNRYEIWWKTWKSKPKKSNLKDTDDWNKNIKEVTNSLDNLFHKFLESYVYDYIKESNNMMTDEDENRIRESERVMDIYIPNAVLRHHTALYETREIIPENLEKSFNLANIVVEESSDLSMHFVRSKKLQALLMALRDSYLEILRKNPKDISNVLYDEQKFN</sequence>
<dbReference type="Pfam" id="PF04121">
    <property type="entry name" value="Nup84_Nup100"/>
    <property type="match status" value="1"/>
</dbReference>
<evidence type="ECO:0000256" key="7">
    <source>
        <dbReference type="RuleBase" id="RU365072"/>
    </source>
</evidence>
<evidence type="ECO:0000313" key="10">
    <source>
        <dbReference type="EMBL" id="PKK80346.1"/>
    </source>
</evidence>
<dbReference type="GO" id="GO:0006606">
    <property type="term" value="P:protein import into nucleus"/>
    <property type="evidence" value="ECO:0007669"/>
    <property type="project" value="TreeGrafter"/>
</dbReference>
<accession>A0A2N1P2L9</accession>
<dbReference type="GO" id="GO:0031965">
    <property type="term" value="C:nuclear membrane"/>
    <property type="evidence" value="ECO:0007669"/>
    <property type="project" value="UniProtKB-SubCell"/>
</dbReference>
<dbReference type="PANTHER" id="PTHR13003:SF2">
    <property type="entry name" value="NUCLEAR PORE COMPLEX PROTEIN NUP107"/>
    <property type="match status" value="1"/>
</dbReference>
<evidence type="ECO:0000256" key="2">
    <source>
        <dbReference type="ARBA" id="ARBA00022816"/>
    </source>
</evidence>
<comment type="caution">
    <text evidence="10">The sequence shown here is derived from an EMBL/GenBank/DDBJ whole genome shotgun (WGS) entry which is preliminary data.</text>
</comment>
<evidence type="ECO:0000256" key="3">
    <source>
        <dbReference type="ARBA" id="ARBA00022927"/>
    </source>
</evidence>
<dbReference type="InterPro" id="IPR007252">
    <property type="entry name" value="Nup84/Nup107"/>
</dbReference>
<dbReference type="GO" id="GO:0017056">
    <property type="term" value="F:structural constituent of nuclear pore"/>
    <property type="evidence" value="ECO:0007669"/>
    <property type="project" value="UniProtKB-UniRule"/>
</dbReference>
<feature type="region of interest" description="Disordered" evidence="8">
    <location>
        <begin position="1"/>
        <end position="31"/>
    </location>
</feature>